<gene>
    <name evidence="3" type="ORF">UU48_C0043G0002</name>
</gene>
<name>A0A0G0Y614_9BACT</name>
<dbReference type="InterPro" id="IPR025194">
    <property type="entry name" value="RodZ-like_C"/>
</dbReference>
<comment type="caution">
    <text evidence="3">The sequence shown here is derived from an EMBL/GenBank/DDBJ whole genome shotgun (WGS) entry which is preliminary data.</text>
</comment>
<keyword evidence="1" id="KW-0812">Transmembrane</keyword>
<dbReference type="InterPro" id="IPR050400">
    <property type="entry name" value="Bact_Cytoskel_RodZ"/>
</dbReference>
<evidence type="ECO:0000313" key="3">
    <source>
        <dbReference type="EMBL" id="KKR95757.1"/>
    </source>
</evidence>
<dbReference type="CDD" id="cd00093">
    <property type="entry name" value="HTH_XRE"/>
    <property type="match status" value="1"/>
</dbReference>
<protein>
    <submittedName>
        <fullName evidence="3">Helix-turn-helix protein</fullName>
    </submittedName>
</protein>
<dbReference type="Proteomes" id="UP000034746">
    <property type="component" value="Unassembled WGS sequence"/>
</dbReference>
<organism evidence="3 4">
    <name type="scientific">Candidatus Uhrbacteria bacterium GW2011_GWF2_41_16</name>
    <dbReference type="NCBI Taxonomy" id="1618997"/>
    <lineage>
        <taxon>Bacteria</taxon>
        <taxon>Candidatus Uhriibacteriota</taxon>
    </lineage>
</organism>
<dbReference type="AlphaFoldDB" id="A0A0G0Y614"/>
<dbReference type="PANTHER" id="PTHR34475">
    <property type="match status" value="1"/>
</dbReference>
<evidence type="ECO:0000259" key="2">
    <source>
        <dbReference type="Pfam" id="PF13464"/>
    </source>
</evidence>
<accession>A0A0G0Y614</accession>
<dbReference type="EMBL" id="LCAU01000043">
    <property type="protein sequence ID" value="KKR95757.1"/>
    <property type="molecule type" value="Genomic_DNA"/>
</dbReference>
<sequence>METVGEHLKRVRKTCGYSIDDVARVTRINLRYLEAIENDDFSRLPEDIFILGFLRSYARFLGINEQEIISRFKEKGGSETHGVDLQGPEEGTRVKENGLPDFIKNIKIILPVGLGLISLLFVLIIFSGNRENYTVQSSNSIQDNGVEKNMIEPEEKQEIKNEVKNSLKQNEAAKKALEPVLIKIFAKDLTWVQVRIDEKEVKEALMKPGEVVSWNAEGKITMILGNAGGVNVEVNGKAQEPVGKSGEVVRDIVITSVGVSR</sequence>
<dbReference type="Gene3D" id="1.10.260.40">
    <property type="entry name" value="lambda repressor-like DNA-binding domains"/>
    <property type="match status" value="1"/>
</dbReference>
<evidence type="ECO:0000313" key="4">
    <source>
        <dbReference type="Proteomes" id="UP000034746"/>
    </source>
</evidence>
<feature type="domain" description="Cytoskeleton protein RodZ-like C-terminal" evidence="2">
    <location>
        <begin position="186"/>
        <end position="250"/>
    </location>
</feature>
<keyword evidence="1" id="KW-1133">Transmembrane helix</keyword>
<dbReference type="InterPro" id="IPR001387">
    <property type="entry name" value="Cro/C1-type_HTH"/>
</dbReference>
<reference evidence="3 4" key="1">
    <citation type="journal article" date="2015" name="Nature">
        <title>rRNA introns, odd ribosomes, and small enigmatic genomes across a large radiation of phyla.</title>
        <authorList>
            <person name="Brown C.T."/>
            <person name="Hug L.A."/>
            <person name="Thomas B.C."/>
            <person name="Sharon I."/>
            <person name="Castelle C.J."/>
            <person name="Singh A."/>
            <person name="Wilkins M.J."/>
            <person name="Williams K.H."/>
            <person name="Banfield J.F."/>
        </authorList>
    </citation>
    <scope>NUCLEOTIDE SEQUENCE [LARGE SCALE GENOMIC DNA]</scope>
</reference>
<evidence type="ECO:0000256" key="1">
    <source>
        <dbReference type="SAM" id="Phobius"/>
    </source>
</evidence>
<dbReference type="InterPro" id="IPR010982">
    <property type="entry name" value="Lambda_DNA-bd_dom_sf"/>
</dbReference>
<dbReference type="Pfam" id="PF13464">
    <property type="entry name" value="RodZ_C"/>
    <property type="match status" value="1"/>
</dbReference>
<feature type="transmembrane region" description="Helical" evidence="1">
    <location>
        <begin position="108"/>
        <end position="128"/>
    </location>
</feature>
<dbReference type="PANTHER" id="PTHR34475:SF1">
    <property type="entry name" value="CYTOSKELETON PROTEIN RODZ"/>
    <property type="match status" value="1"/>
</dbReference>
<dbReference type="SUPFAM" id="SSF47413">
    <property type="entry name" value="lambda repressor-like DNA-binding domains"/>
    <property type="match status" value="1"/>
</dbReference>
<proteinExistence type="predicted"/>
<keyword evidence="1" id="KW-0472">Membrane</keyword>
<dbReference type="GO" id="GO:0003677">
    <property type="term" value="F:DNA binding"/>
    <property type="evidence" value="ECO:0007669"/>
    <property type="project" value="InterPro"/>
</dbReference>
<dbReference type="Pfam" id="PF13413">
    <property type="entry name" value="HTH_25"/>
    <property type="match status" value="1"/>
</dbReference>